<keyword evidence="3" id="KW-1185">Reference proteome</keyword>
<name>E3MS46_CAERE</name>
<organism evidence="3">
    <name type="scientific">Caenorhabditis remanei</name>
    <name type="common">Caenorhabditis vulgaris</name>
    <dbReference type="NCBI Taxonomy" id="31234"/>
    <lineage>
        <taxon>Eukaryota</taxon>
        <taxon>Metazoa</taxon>
        <taxon>Ecdysozoa</taxon>
        <taxon>Nematoda</taxon>
        <taxon>Chromadorea</taxon>
        <taxon>Rhabditida</taxon>
        <taxon>Rhabditina</taxon>
        <taxon>Rhabditomorpha</taxon>
        <taxon>Rhabditoidea</taxon>
        <taxon>Rhabditidae</taxon>
        <taxon>Peloderinae</taxon>
        <taxon>Caenorhabditis</taxon>
    </lineage>
</organism>
<dbReference type="HOGENOM" id="CLU_1078646_0_0_1"/>
<keyword evidence="1" id="KW-0175">Coiled coil</keyword>
<dbReference type="EMBL" id="DS268471">
    <property type="protein sequence ID" value="EFP08183.1"/>
    <property type="molecule type" value="Genomic_DNA"/>
</dbReference>
<feature type="coiled-coil region" evidence="1">
    <location>
        <begin position="138"/>
        <end position="165"/>
    </location>
</feature>
<protein>
    <submittedName>
        <fullName evidence="2">Uncharacterized protein</fullName>
    </submittedName>
</protein>
<dbReference type="InParanoid" id="E3MS46"/>
<evidence type="ECO:0000313" key="3">
    <source>
        <dbReference type="Proteomes" id="UP000008281"/>
    </source>
</evidence>
<sequence>MAKTLIVKPGRKSGNPTNDTQDVYCQFDSFYFLVDFKSANPWGQQGDSKHAAYGYYTLAPGKSCKLTIGHENPKYPECEWMKCEGFIKCDFEEEMKEAETILKARMESKGNIYYNCDRPEGYLNIMHRKKREDVKWAVREEQLFLAEETEKYQELREKYLKIRKDQERRTRWGETLITDDCGTRRLYKVEPDVRRYVTSRDNEYEGTKKFRETDGSYKWICDEKRQNANSMMFWEYVLADKCIPKDFEGYLQTGPTRA</sequence>
<evidence type="ECO:0000256" key="1">
    <source>
        <dbReference type="SAM" id="Coils"/>
    </source>
</evidence>
<evidence type="ECO:0000313" key="2">
    <source>
        <dbReference type="EMBL" id="EFP08183.1"/>
    </source>
</evidence>
<gene>
    <name evidence="2" type="ORF">CRE_17319</name>
</gene>
<accession>E3MS46</accession>
<reference evidence="2" key="1">
    <citation type="submission" date="2007-07" db="EMBL/GenBank/DDBJ databases">
        <title>PCAP assembly of the Caenorhabditis remanei genome.</title>
        <authorList>
            <consortium name="The Caenorhabditis remanei Sequencing Consortium"/>
            <person name="Wilson R.K."/>
        </authorList>
    </citation>
    <scope>NUCLEOTIDE SEQUENCE [LARGE SCALE GENOMIC DNA]</scope>
    <source>
        <strain evidence="2">PB4641</strain>
    </source>
</reference>
<dbReference type="AlphaFoldDB" id="E3MS46"/>
<dbReference type="OrthoDB" id="5908824at2759"/>
<dbReference type="Proteomes" id="UP000008281">
    <property type="component" value="Unassembled WGS sequence"/>
</dbReference>
<proteinExistence type="predicted"/>